<dbReference type="Proteomes" id="UP000198577">
    <property type="component" value="Unassembled WGS sequence"/>
</dbReference>
<proteinExistence type="predicted"/>
<keyword evidence="9" id="KW-1185">Reference proteome</keyword>
<evidence type="ECO:0000256" key="5">
    <source>
        <dbReference type="ARBA" id="ARBA00023136"/>
    </source>
</evidence>
<feature type="domain" description="Phage shock protein PspC N-terminal" evidence="7">
    <location>
        <begin position="2"/>
        <end position="61"/>
    </location>
</feature>
<evidence type="ECO:0000256" key="4">
    <source>
        <dbReference type="ARBA" id="ARBA00022989"/>
    </source>
</evidence>
<dbReference type="STRING" id="937334.SAMN05444406_11410"/>
<keyword evidence="2" id="KW-1003">Cell membrane</keyword>
<dbReference type="InterPro" id="IPR052027">
    <property type="entry name" value="PspC"/>
</dbReference>
<dbReference type="PANTHER" id="PTHR33885">
    <property type="entry name" value="PHAGE SHOCK PROTEIN C"/>
    <property type="match status" value="1"/>
</dbReference>
<keyword evidence="3 6" id="KW-0812">Transmembrane</keyword>
<keyword evidence="5 6" id="KW-0472">Membrane</keyword>
<evidence type="ECO:0000259" key="7">
    <source>
        <dbReference type="Pfam" id="PF04024"/>
    </source>
</evidence>
<protein>
    <submittedName>
        <fullName evidence="8">Phage shock protein C (PspC) family protein</fullName>
    </submittedName>
</protein>
<reference evidence="8 9" key="1">
    <citation type="submission" date="2016-10" db="EMBL/GenBank/DDBJ databases">
        <authorList>
            <person name="de Groot N.N."/>
        </authorList>
    </citation>
    <scope>NUCLEOTIDE SEQUENCE [LARGE SCALE GENOMIC DNA]</scope>
    <source>
        <strain evidence="8 9">DSM 20678</strain>
    </source>
</reference>
<evidence type="ECO:0000256" key="6">
    <source>
        <dbReference type="SAM" id="Phobius"/>
    </source>
</evidence>
<dbReference type="PANTHER" id="PTHR33885:SF3">
    <property type="entry name" value="PHAGE SHOCK PROTEIN C"/>
    <property type="match status" value="1"/>
</dbReference>
<name>A0A1I5W4C1_9FIRM</name>
<evidence type="ECO:0000256" key="1">
    <source>
        <dbReference type="ARBA" id="ARBA00004162"/>
    </source>
</evidence>
<accession>A0A1I5W4C1</accession>
<sequence>MKKLYLSETDKKIAGVCGGIAEYFGIDSTLVRLAWVLASIFLTAFIGGVIAYLIAWAIIPPRQRIM</sequence>
<dbReference type="OrthoDB" id="9815286at2"/>
<dbReference type="EMBL" id="FOXR01000014">
    <property type="protein sequence ID" value="SFQ14551.1"/>
    <property type="molecule type" value="Genomic_DNA"/>
</dbReference>
<dbReference type="AlphaFoldDB" id="A0A1I5W4C1"/>
<dbReference type="RefSeq" id="WP_025746764.1">
    <property type="nucleotide sequence ID" value="NZ_FOXR01000014.1"/>
</dbReference>
<evidence type="ECO:0000313" key="9">
    <source>
        <dbReference type="Proteomes" id="UP000198577"/>
    </source>
</evidence>
<dbReference type="Pfam" id="PF04024">
    <property type="entry name" value="PspC"/>
    <property type="match status" value="1"/>
</dbReference>
<keyword evidence="4 6" id="KW-1133">Transmembrane helix</keyword>
<evidence type="ECO:0000256" key="3">
    <source>
        <dbReference type="ARBA" id="ARBA00022692"/>
    </source>
</evidence>
<organism evidence="8 9">
    <name type="scientific">Caldicoprobacter faecalis</name>
    <dbReference type="NCBI Taxonomy" id="937334"/>
    <lineage>
        <taxon>Bacteria</taxon>
        <taxon>Bacillati</taxon>
        <taxon>Bacillota</taxon>
        <taxon>Clostridia</taxon>
        <taxon>Caldicoprobacterales</taxon>
        <taxon>Caldicoprobacteraceae</taxon>
        <taxon>Caldicoprobacter</taxon>
    </lineage>
</organism>
<dbReference type="GO" id="GO:0005886">
    <property type="term" value="C:plasma membrane"/>
    <property type="evidence" value="ECO:0007669"/>
    <property type="project" value="UniProtKB-SubCell"/>
</dbReference>
<dbReference type="InterPro" id="IPR007168">
    <property type="entry name" value="Phageshock_PspC_N"/>
</dbReference>
<evidence type="ECO:0000256" key="2">
    <source>
        <dbReference type="ARBA" id="ARBA00022475"/>
    </source>
</evidence>
<gene>
    <name evidence="8" type="ORF">SAMN05444406_11410</name>
</gene>
<comment type="subcellular location">
    <subcellularLocation>
        <location evidence="1">Cell membrane</location>
        <topology evidence="1">Single-pass membrane protein</topology>
    </subcellularLocation>
</comment>
<feature type="transmembrane region" description="Helical" evidence="6">
    <location>
        <begin position="33"/>
        <end position="59"/>
    </location>
</feature>
<evidence type="ECO:0000313" key="8">
    <source>
        <dbReference type="EMBL" id="SFQ14551.1"/>
    </source>
</evidence>